<dbReference type="EMBL" id="CM026428">
    <property type="protein sequence ID" value="KAG0567801.1"/>
    <property type="molecule type" value="Genomic_DNA"/>
</dbReference>
<keyword evidence="3" id="KW-1185">Reference proteome</keyword>
<comment type="caution">
    <text evidence="2">The sequence shown here is derived from an EMBL/GenBank/DDBJ whole genome shotgun (WGS) entry which is preliminary data.</text>
</comment>
<evidence type="ECO:0000256" key="1">
    <source>
        <dbReference type="SAM" id="MobiDB-lite"/>
    </source>
</evidence>
<protein>
    <submittedName>
        <fullName evidence="2">Uncharacterized protein</fullName>
    </submittedName>
</protein>
<dbReference type="AlphaFoldDB" id="A0A8T0H799"/>
<feature type="region of interest" description="Disordered" evidence="1">
    <location>
        <begin position="18"/>
        <end position="51"/>
    </location>
</feature>
<sequence length="95" mass="10901">MSCTEHRNLIGNPIESHIRCETEPPTTPSHKLHMHAPYLGQPYPHPSPSDQALTERLHGNVSFPRLGFVFEWAHNAVMHSNRHTIPAWYLSWGIE</sequence>
<accession>A0A8T0H799</accession>
<reference evidence="2" key="1">
    <citation type="submission" date="2020-06" db="EMBL/GenBank/DDBJ databases">
        <title>WGS assembly of Ceratodon purpureus strain R40.</title>
        <authorList>
            <person name="Carey S.B."/>
            <person name="Jenkins J."/>
            <person name="Shu S."/>
            <person name="Lovell J.T."/>
            <person name="Sreedasyam A."/>
            <person name="Maumus F."/>
            <person name="Tiley G.P."/>
            <person name="Fernandez-Pozo N."/>
            <person name="Barry K."/>
            <person name="Chen C."/>
            <person name="Wang M."/>
            <person name="Lipzen A."/>
            <person name="Daum C."/>
            <person name="Saski C.A."/>
            <person name="Payton A.C."/>
            <person name="Mcbreen J.C."/>
            <person name="Conrad R.E."/>
            <person name="Kollar L.M."/>
            <person name="Olsson S."/>
            <person name="Huttunen S."/>
            <person name="Landis J.B."/>
            <person name="Wickett N.J."/>
            <person name="Johnson M.G."/>
            <person name="Rensing S.A."/>
            <person name="Grimwood J."/>
            <person name="Schmutz J."/>
            <person name="Mcdaniel S.F."/>
        </authorList>
    </citation>
    <scope>NUCLEOTIDE SEQUENCE</scope>
    <source>
        <strain evidence="2">R40</strain>
    </source>
</reference>
<proteinExistence type="predicted"/>
<evidence type="ECO:0000313" key="3">
    <source>
        <dbReference type="Proteomes" id="UP000822688"/>
    </source>
</evidence>
<dbReference type="Proteomes" id="UP000822688">
    <property type="component" value="Chromosome 7"/>
</dbReference>
<gene>
    <name evidence="2" type="ORF">KC19_7G162000</name>
</gene>
<name>A0A8T0H799_CERPU</name>
<organism evidence="2 3">
    <name type="scientific">Ceratodon purpureus</name>
    <name type="common">Fire moss</name>
    <name type="synonym">Dicranum purpureum</name>
    <dbReference type="NCBI Taxonomy" id="3225"/>
    <lineage>
        <taxon>Eukaryota</taxon>
        <taxon>Viridiplantae</taxon>
        <taxon>Streptophyta</taxon>
        <taxon>Embryophyta</taxon>
        <taxon>Bryophyta</taxon>
        <taxon>Bryophytina</taxon>
        <taxon>Bryopsida</taxon>
        <taxon>Dicranidae</taxon>
        <taxon>Pseudoditrichales</taxon>
        <taxon>Ditrichaceae</taxon>
        <taxon>Ceratodon</taxon>
    </lineage>
</organism>
<evidence type="ECO:0000313" key="2">
    <source>
        <dbReference type="EMBL" id="KAG0567801.1"/>
    </source>
</evidence>